<name>A0A813ZZT8_9BILA</name>
<reference evidence="1" key="1">
    <citation type="submission" date="2021-02" db="EMBL/GenBank/DDBJ databases">
        <authorList>
            <person name="Nowell W R."/>
        </authorList>
    </citation>
    <scope>NUCLEOTIDE SEQUENCE</scope>
    <source>
        <strain evidence="1">Ploen Becks lab</strain>
    </source>
</reference>
<evidence type="ECO:0000313" key="2">
    <source>
        <dbReference type="Proteomes" id="UP000663879"/>
    </source>
</evidence>
<sequence>MPPRYQNGDNIIGWISTFERHTQEQNDNKKPNSTYLEIKKALMRLMSRQVENCESVYSFVDRTQTETENLFQFVGELKKLAREAFDKESVDREELIKDRFILGIKDDRIKEKLCSTLSLTLGEMVELASEWEKSSSVFKKPRAEKKFLNILQMSSAKTSDIHISCRAPLKVEDKLVVFDLDTGTFISAVSSSIFNCLNPKPRLIKNNREIMEAVKR</sequence>
<dbReference type="EMBL" id="CAJNOC010001996">
    <property type="protein sequence ID" value="CAF0905878.1"/>
    <property type="molecule type" value="Genomic_DNA"/>
</dbReference>
<accession>A0A813ZZT8</accession>
<organism evidence="1 2">
    <name type="scientific">Brachionus calyciflorus</name>
    <dbReference type="NCBI Taxonomy" id="104777"/>
    <lineage>
        <taxon>Eukaryota</taxon>
        <taxon>Metazoa</taxon>
        <taxon>Spiralia</taxon>
        <taxon>Gnathifera</taxon>
        <taxon>Rotifera</taxon>
        <taxon>Eurotatoria</taxon>
        <taxon>Monogononta</taxon>
        <taxon>Pseudotrocha</taxon>
        <taxon>Ploima</taxon>
        <taxon>Brachionidae</taxon>
        <taxon>Brachionus</taxon>
    </lineage>
</organism>
<comment type="caution">
    <text evidence="1">The sequence shown here is derived from an EMBL/GenBank/DDBJ whole genome shotgun (WGS) entry which is preliminary data.</text>
</comment>
<protein>
    <submittedName>
        <fullName evidence="1">Uncharacterized protein</fullName>
    </submittedName>
</protein>
<dbReference type="Proteomes" id="UP000663879">
    <property type="component" value="Unassembled WGS sequence"/>
</dbReference>
<gene>
    <name evidence="1" type="ORF">OXX778_LOCUS11642</name>
</gene>
<dbReference type="OrthoDB" id="5968803at2759"/>
<keyword evidence="2" id="KW-1185">Reference proteome</keyword>
<evidence type="ECO:0000313" key="1">
    <source>
        <dbReference type="EMBL" id="CAF0905878.1"/>
    </source>
</evidence>
<proteinExistence type="predicted"/>
<dbReference type="AlphaFoldDB" id="A0A813ZZT8"/>